<name>A0AAV8X0W8_9CUCU</name>
<comment type="caution">
    <text evidence="1">The sequence shown here is derived from an EMBL/GenBank/DDBJ whole genome shotgun (WGS) entry which is preliminary data.</text>
</comment>
<evidence type="ECO:0000313" key="1">
    <source>
        <dbReference type="EMBL" id="KAJ8932358.1"/>
    </source>
</evidence>
<protein>
    <submittedName>
        <fullName evidence="1">Uncharacterized protein</fullName>
    </submittedName>
</protein>
<keyword evidence="2" id="KW-1185">Reference proteome</keyword>
<proteinExistence type="predicted"/>
<accession>A0AAV8X0W8</accession>
<gene>
    <name evidence="1" type="ORF">NQ314_014725</name>
</gene>
<organism evidence="1 2">
    <name type="scientific">Rhamnusium bicolor</name>
    <dbReference type="NCBI Taxonomy" id="1586634"/>
    <lineage>
        <taxon>Eukaryota</taxon>
        <taxon>Metazoa</taxon>
        <taxon>Ecdysozoa</taxon>
        <taxon>Arthropoda</taxon>
        <taxon>Hexapoda</taxon>
        <taxon>Insecta</taxon>
        <taxon>Pterygota</taxon>
        <taxon>Neoptera</taxon>
        <taxon>Endopterygota</taxon>
        <taxon>Coleoptera</taxon>
        <taxon>Polyphaga</taxon>
        <taxon>Cucujiformia</taxon>
        <taxon>Chrysomeloidea</taxon>
        <taxon>Cerambycidae</taxon>
        <taxon>Lepturinae</taxon>
        <taxon>Rhagiini</taxon>
        <taxon>Rhamnusium</taxon>
    </lineage>
</organism>
<dbReference type="EMBL" id="JANEYF010004054">
    <property type="protein sequence ID" value="KAJ8932358.1"/>
    <property type="molecule type" value="Genomic_DNA"/>
</dbReference>
<dbReference type="AlphaFoldDB" id="A0AAV8X0W8"/>
<reference evidence="1" key="1">
    <citation type="journal article" date="2023" name="Insect Mol. Biol.">
        <title>Genome sequencing provides insights into the evolution of gene families encoding plant cell wall-degrading enzymes in longhorned beetles.</title>
        <authorList>
            <person name="Shin N.R."/>
            <person name="Okamura Y."/>
            <person name="Kirsch R."/>
            <person name="Pauchet Y."/>
        </authorList>
    </citation>
    <scope>NUCLEOTIDE SEQUENCE</scope>
    <source>
        <strain evidence="1">RBIC_L_NR</strain>
    </source>
</reference>
<evidence type="ECO:0000313" key="2">
    <source>
        <dbReference type="Proteomes" id="UP001162156"/>
    </source>
</evidence>
<dbReference type="Proteomes" id="UP001162156">
    <property type="component" value="Unassembled WGS sequence"/>
</dbReference>
<sequence>MWSSIRLIMAASSNLFFDLLVEEYKNRTQNMDLDVDVVGTKRKNFETMLNMAHNDLRKQNFADAKQKYYDVLDYLENEPYHDELNLLSEEEFCIKCCFSYSSLMDSACFQEKNSYKYLNRTISESVARRI</sequence>